<protein>
    <submittedName>
        <fullName evidence="4">FecR protein</fullName>
    </submittedName>
</protein>
<keyword evidence="2" id="KW-0472">Membrane</keyword>
<evidence type="ECO:0000313" key="5">
    <source>
        <dbReference type="Proteomes" id="UP000315440"/>
    </source>
</evidence>
<evidence type="ECO:0000259" key="3">
    <source>
        <dbReference type="Pfam" id="PF04773"/>
    </source>
</evidence>
<name>A0A5C5ZTB7_9BACT</name>
<organism evidence="4 5">
    <name type="scientific">Pseudobythopirellula maris</name>
    <dbReference type="NCBI Taxonomy" id="2527991"/>
    <lineage>
        <taxon>Bacteria</taxon>
        <taxon>Pseudomonadati</taxon>
        <taxon>Planctomycetota</taxon>
        <taxon>Planctomycetia</taxon>
        <taxon>Pirellulales</taxon>
        <taxon>Lacipirellulaceae</taxon>
        <taxon>Pseudobythopirellula</taxon>
    </lineage>
</organism>
<dbReference type="AlphaFoldDB" id="A0A5C5ZTB7"/>
<gene>
    <name evidence="4" type="ORF">Mal64_08810</name>
</gene>
<dbReference type="InterPro" id="IPR013320">
    <property type="entry name" value="ConA-like_dom_sf"/>
</dbReference>
<dbReference type="EMBL" id="SJPQ01000001">
    <property type="protein sequence ID" value="TWT90490.1"/>
    <property type="molecule type" value="Genomic_DNA"/>
</dbReference>
<evidence type="ECO:0000256" key="1">
    <source>
        <dbReference type="SAM" id="MobiDB-lite"/>
    </source>
</evidence>
<dbReference type="OrthoDB" id="258532at2"/>
<dbReference type="SUPFAM" id="SSF49899">
    <property type="entry name" value="Concanavalin A-like lectins/glucanases"/>
    <property type="match status" value="1"/>
</dbReference>
<sequence>MNQETHPQADAPAEDDLEEVLLRSIDGSVTAEQKEWLDSVLRHNPEIRARASRFLVDESLLAEETRSERRALELTHLLTPPPAAEPARPARGGLLRFIDTHGLLMTAIAAVLMAALLTQNLVTLSKIKRLHSLAIVDPEQDDPAGAVADESDERSWSATEDSQLVARVTGVRDAVWESDESELAFGDAISKGDTVQLASGVLELLLTTGAKVTVEGPASFEASSSIETTLSRGKIAAAVPRSARGYTILTPTSEVVDIGTQFGVSVEDSGDSEVHVFDGDVVARSRQADASTELIHAKRDEAMRFDSESDVPVRFAARNNDFVRSFDRVLSSAELPPLPVHRKLELWLASDTLTEAKEGDAVATWRDLQVGDNDFSDDAWQFDERRCPRLVIDERGRRALRFDGWSTYMATTPMETGARQTVVVAYSPGPTSFANDYHGGILLKYPGAPSMELALFADRSVRGWVWPGQGSASNVGVIRSAPVEHAGVAVAAYAYDSTDDHAELWANGESQGTASAPIALISTGRRYLGSHPHPHIEAGFFGNLYEVLVYNTRLEPAEMDELNHYFQQRYAETAAP</sequence>
<dbReference type="InterPro" id="IPR006860">
    <property type="entry name" value="FecR"/>
</dbReference>
<dbReference type="PANTHER" id="PTHR30273">
    <property type="entry name" value="PERIPLASMIC SIGNAL SENSOR AND SIGMA FACTOR ACTIVATOR FECR-RELATED"/>
    <property type="match status" value="1"/>
</dbReference>
<reference evidence="4 5" key="1">
    <citation type="submission" date="2019-02" db="EMBL/GenBank/DDBJ databases">
        <title>Deep-cultivation of Planctomycetes and their phenomic and genomic characterization uncovers novel biology.</title>
        <authorList>
            <person name="Wiegand S."/>
            <person name="Jogler M."/>
            <person name="Boedeker C."/>
            <person name="Pinto D."/>
            <person name="Vollmers J."/>
            <person name="Rivas-Marin E."/>
            <person name="Kohn T."/>
            <person name="Peeters S.H."/>
            <person name="Heuer A."/>
            <person name="Rast P."/>
            <person name="Oberbeckmann S."/>
            <person name="Bunk B."/>
            <person name="Jeske O."/>
            <person name="Meyerdierks A."/>
            <person name="Storesund J.E."/>
            <person name="Kallscheuer N."/>
            <person name="Luecker S."/>
            <person name="Lage O.M."/>
            <person name="Pohl T."/>
            <person name="Merkel B.J."/>
            <person name="Hornburger P."/>
            <person name="Mueller R.-W."/>
            <person name="Bruemmer F."/>
            <person name="Labrenz M."/>
            <person name="Spormann A.M."/>
            <person name="Op Den Camp H."/>
            <person name="Overmann J."/>
            <person name="Amann R."/>
            <person name="Jetten M.S.M."/>
            <person name="Mascher T."/>
            <person name="Medema M.H."/>
            <person name="Devos D.P."/>
            <person name="Kaster A.-K."/>
            <person name="Ovreas L."/>
            <person name="Rohde M."/>
            <person name="Galperin M.Y."/>
            <person name="Jogler C."/>
        </authorList>
    </citation>
    <scope>NUCLEOTIDE SEQUENCE [LARGE SCALE GENOMIC DNA]</scope>
    <source>
        <strain evidence="4 5">Mal64</strain>
    </source>
</reference>
<dbReference type="Gene3D" id="2.60.120.1440">
    <property type="match status" value="1"/>
</dbReference>
<feature type="region of interest" description="Disordered" evidence="1">
    <location>
        <begin position="140"/>
        <end position="159"/>
    </location>
</feature>
<proteinExistence type="predicted"/>
<accession>A0A5C5ZTB7</accession>
<dbReference type="Proteomes" id="UP000315440">
    <property type="component" value="Unassembled WGS sequence"/>
</dbReference>
<dbReference type="RefSeq" id="WP_146397413.1">
    <property type="nucleotide sequence ID" value="NZ_SJPQ01000001.1"/>
</dbReference>
<evidence type="ECO:0000256" key="2">
    <source>
        <dbReference type="SAM" id="Phobius"/>
    </source>
</evidence>
<keyword evidence="5" id="KW-1185">Reference proteome</keyword>
<dbReference type="PANTHER" id="PTHR30273:SF2">
    <property type="entry name" value="PROTEIN FECR"/>
    <property type="match status" value="1"/>
</dbReference>
<comment type="caution">
    <text evidence="4">The sequence shown here is derived from an EMBL/GenBank/DDBJ whole genome shotgun (WGS) entry which is preliminary data.</text>
</comment>
<keyword evidence="2" id="KW-1133">Transmembrane helix</keyword>
<dbReference type="GO" id="GO:0016989">
    <property type="term" value="F:sigma factor antagonist activity"/>
    <property type="evidence" value="ECO:0007669"/>
    <property type="project" value="TreeGrafter"/>
</dbReference>
<dbReference type="Pfam" id="PF04773">
    <property type="entry name" value="FecR"/>
    <property type="match status" value="1"/>
</dbReference>
<dbReference type="InterPro" id="IPR012373">
    <property type="entry name" value="Ferrdict_sens_TM"/>
</dbReference>
<keyword evidence="2" id="KW-0812">Transmembrane</keyword>
<feature type="transmembrane region" description="Helical" evidence="2">
    <location>
        <begin position="103"/>
        <end position="122"/>
    </location>
</feature>
<evidence type="ECO:0000313" key="4">
    <source>
        <dbReference type="EMBL" id="TWT90490.1"/>
    </source>
</evidence>
<dbReference type="Gene3D" id="2.60.120.200">
    <property type="match status" value="1"/>
</dbReference>
<feature type="domain" description="FecR protein" evidence="3">
    <location>
        <begin position="223"/>
        <end position="281"/>
    </location>
</feature>